<dbReference type="PROSITE" id="PS50293">
    <property type="entry name" value="TPR_REGION"/>
    <property type="match status" value="1"/>
</dbReference>
<name>A0AAC9Z3U7_9FLAO</name>
<proteinExistence type="predicted"/>
<reference evidence="5" key="1">
    <citation type="submission" date="2017-06" db="EMBL/GenBank/DDBJ databases">
        <title>Capnocytophaga spp. assemblies.</title>
        <authorList>
            <person name="Gulvik C.A."/>
        </authorList>
    </citation>
    <scope>NUCLEOTIDE SEQUENCE [LARGE SCALE GENOMIC DNA]</scope>
    <source>
        <strain evidence="5">H3936</strain>
    </source>
</reference>
<dbReference type="RefSeq" id="WP_095918442.1">
    <property type="nucleotide sequence ID" value="NZ_CP022389.1"/>
</dbReference>
<dbReference type="InterPro" id="IPR019734">
    <property type="entry name" value="TPR_rpt"/>
</dbReference>
<feature type="signal peptide" evidence="3">
    <location>
        <begin position="1"/>
        <end position="18"/>
    </location>
</feature>
<accession>A0AAC9Z3U7</accession>
<dbReference type="EMBL" id="CP022389">
    <property type="protein sequence ID" value="ATA93272.1"/>
    <property type="molecule type" value="Genomic_DNA"/>
</dbReference>
<evidence type="ECO:0000256" key="3">
    <source>
        <dbReference type="SAM" id="SignalP"/>
    </source>
</evidence>
<sequence length="318" mass="37101">MKKILFILMCIVPLWTQAQTPKEIEKAESLSKKYTHQGNEAFEKSQPIEAETAYRKAISENKNNATAQFNLGNTHYHEKSYAEAFSRYKQASTSPQASYTEKQSAFHNLGNLFMQQKAYDQAVEAYKEALRNNPNDEQTRYNLAVAKEMLKKNPPQNQDKKEDKKEDNKENNKDNQDKDNQDKDNQDKDNQDKDNQDKDNQDKDNQDKDNQNKDNQQDKNNPESDKNKDQKDKDKRDSENQQGDNDKQQGEQGKDPKQDGEENQQDNQEQDGRKRPSTLSPKQIERILEAMNQEERKVQEKVNAKKVKGRPIKSDKDW</sequence>
<dbReference type="InterPro" id="IPR011990">
    <property type="entry name" value="TPR-like_helical_dom_sf"/>
</dbReference>
<evidence type="ECO:0000313" key="5">
    <source>
        <dbReference type="Proteomes" id="UP000243753"/>
    </source>
</evidence>
<evidence type="ECO:0000256" key="2">
    <source>
        <dbReference type="SAM" id="MobiDB-lite"/>
    </source>
</evidence>
<feature type="compositionally biased region" description="Basic and acidic residues" evidence="2">
    <location>
        <begin position="158"/>
        <end position="260"/>
    </location>
</feature>
<keyword evidence="3" id="KW-0732">Signal</keyword>
<evidence type="ECO:0000313" key="4">
    <source>
        <dbReference type="EMBL" id="ATA93272.1"/>
    </source>
</evidence>
<dbReference type="SMART" id="SM00028">
    <property type="entry name" value="TPR"/>
    <property type="match status" value="3"/>
</dbReference>
<dbReference type="Gene3D" id="1.25.40.10">
    <property type="entry name" value="Tetratricopeptide repeat domain"/>
    <property type="match status" value="2"/>
</dbReference>
<organism evidence="4 5">
    <name type="scientific">Capnocytophaga canimorsus</name>
    <dbReference type="NCBI Taxonomy" id="28188"/>
    <lineage>
        <taxon>Bacteria</taxon>
        <taxon>Pseudomonadati</taxon>
        <taxon>Bacteroidota</taxon>
        <taxon>Flavobacteriia</taxon>
        <taxon>Flavobacteriales</taxon>
        <taxon>Flavobacteriaceae</taxon>
        <taxon>Capnocytophaga</taxon>
    </lineage>
</organism>
<gene>
    <name evidence="4" type="ORF">CGC54_02415</name>
</gene>
<feature type="repeat" description="TPR" evidence="1">
    <location>
        <begin position="103"/>
        <end position="136"/>
    </location>
</feature>
<feature type="compositionally biased region" description="Basic and acidic residues" evidence="2">
    <location>
        <begin position="283"/>
        <end position="303"/>
    </location>
</feature>
<feature type="chain" id="PRO_5042191818" evidence="3">
    <location>
        <begin position="19"/>
        <end position="318"/>
    </location>
</feature>
<dbReference type="Pfam" id="PF13432">
    <property type="entry name" value="TPR_16"/>
    <property type="match status" value="1"/>
</dbReference>
<dbReference type="SUPFAM" id="SSF48452">
    <property type="entry name" value="TPR-like"/>
    <property type="match status" value="1"/>
</dbReference>
<dbReference type="Proteomes" id="UP000243753">
    <property type="component" value="Chromosome"/>
</dbReference>
<keyword evidence="1" id="KW-0802">TPR repeat</keyword>
<dbReference type="PROSITE" id="PS50005">
    <property type="entry name" value="TPR"/>
    <property type="match status" value="1"/>
</dbReference>
<evidence type="ECO:0000256" key="1">
    <source>
        <dbReference type="PROSITE-ProRule" id="PRU00339"/>
    </source>
</evidence>
<feature type="region of interest" description="Disordered" evidence="2">
    <location>
        <begin position="148"/>
        <end position="318"/>
    </location>
</feature>
<protein>
    <submittedName>
        <fullName evidence="4">Aerotolerance regulator BatC</fullName>
    </submittedName>
</protein>
<dbReference type="AlphaFoldDB" id="A0AAC9Z3U7"/>
<dbReference type="Pfam" id="PF00515">
    <property type="entry name" value="TPR_1"/>
    <property type="match status" value="1"/>
</dbReference>